<dbReference type="PROSITE" id="PS00154">
    <property type="entry name" value="ATPASE_E1_E2"/>
    <property type="match status" value="1"/>
</dbReference>
<dbReference type="InterPro" id="IPR059000">
    <property type="entry name" value="ATPase_P-type_domA"/>
</dbReference>
<reference evidence="15" key="1">
    <citation type="journal article" date="2019" name="Int. J. Syst. Evol. Microbiol.">
        <title>The Global Catalogue of Microorganisms (GCM) 10K type strain sequencing project: providing services to taxonomists for standard genome sequencing and annotation.</title>
        <authorList>
            <consortium name="The Broad Institute Genomics Platform"/>
            <consortium name="The Broad Institute Genome Sequencing Center for Infectious Disease"/>
            <person name="Wu L."/>
            <person name="Ma J."/>
        </authorList>
    </citation>
    <scope>NUCLEOTIDE SEQUENCE [LARGE SCALE GENOMIC DNA]</scope>
    <source>
        <strain evidence="15">CCUG 43111</strain>
    </source>
</reference>
<dbReference type="InterPro" id="IPR044492">
    <property type="entry name" value="P_typ_ATPase_HD_dom"/>
</dbReference>
<comment type="subcellular location">
    <subcellularLocation>
        <location evidence="11">Cell membrane</location>
    </subcellularLocation>
    <subcellularLocation>
        <location evidence="1">Membrane</location>
        <topology evidence="1">Multi-pass membrane protein</topology>
    </subcellularLocation>
</comment>
<keyword evidence="6 11" id="KW-0067">ATP-binding</keyword>
<dbReference type="Pfam" id="PF00122">
    <property type="entry name" value="E1-E2_ATPase"/>
    <property type="match status" value="1"/>
</dbReference>
<dbReference type="PRINTS" id="PR00119">
    <property type="entry name" value="CATATPASE"/>
</dbReference>
<dbReference type="SUPFAM" id="SSF56784">
    <property type="entry name" value="HAD-like"/>
    <property type="match status" value="1"/>
</dbReference>
<dbReference type="SUPFAM" id="SSF81665">
    <property type="entry name" value="Calcium ATPase, transmembrane domain M"/>
    <property type="match status" value="1"/>
</dbReference>
<dbReference type="InterPro" id="IPR036412">
    <property type="entry name" value="HAD-like_sf"/>
</dbReference>
<dbReference type="PANTHER" id="PTHR43079:SF1">
    <property type="entry name" value="CADMIUM_ZINC-TRANSPORTING ATPASE HMA1, CHLOROPLASTIC-RELATED"/>
    <property type="match status" value="1"/>
</dbReference>
<dbReference type="Pfam" id="PF00702">
    <property type="entry name" value="Hydrolase"/>
    <property type="match status" value="1"/>
</dbReference>
<feature type="transmembrane region" description="Helical" evidence="11">
    <location>
        <begin position="498"/>
        <end position="522"/>
    </location>
</feature>
<keyword evidence="9 11" id="KW-1133">Transmembrane helix</keyword>
<evidence type="ECO:0000256" key="12">
    <source>
        <dbReference type="SAM" id="MobiDB-lite"/>
    </source>
</evidence>
<evidence type="ECO:0000256" key="10">
    <source>
        <dbReference type="ARBA" id="ARBA00023136"/>
    </source>
</evidence>
<feature type="transmembrane region" description="Helical" evidence="11">
    <location>
        <begin position="224"/>
        <end position="240"/>
    </location>
</feature>
<dbReference type="SFLD" id="SFLDF00027">
    <property type="entry name" value="p-type_atpase"/>
    <property type="match status" value="1"/>
</dbReference>
<evidence type="ECO:0000259" key="13">
    <source>
        <dbReference type="Pfam" id="PF00122"/>
    </source>
</evidence>
<protein>
    <submittedName>
        <fullName evidence="14">Heavy metal translocating P-type ATPase</fullName>
    </submittedName>
</protein>
<proteinExistence type="inferred from homology"/>
<keyword evidence="5 11" id="KW-0547">Nucleotide-binding</keyword>
<evidence type="ECO:0000256" key="7">
    <source>
        <dbReference type="ARBA" id="ARBA00022842"/>
    </source>
</evidence>
<keyword evidence="3 11" id="KW-0812">Transmembrane</keyword>
<dbReference type="Gene3D" id="3.30.70.100">
    <property type="match status" value="2"/>
</dbReference>
<organism evidence="14 15">
    <name type="scientific">Massilia suwonensis</name>
    <dbReference type="NCBI Taxonomy" id="648895"/>
    <lineage>
        <taxon>Bacteria</taxon>
        <taxon>Pseudomonadati</taxon>
        <taxon>Pseudomonadota</taxon>
        <taxon>Betaproteobacteria</taxon>
        <taxon>Burkholderiales</taxon>
        <taxon>Oxalobacteraceae</taxon>
        <taxon>Telluria group</taxon>
        <taxon>Massilia</taxon>
    </lineage>
</organism>
<sequence>MEQSERVRLELPLILPEVDDAHDPCIDRLVGLLTGRPGVERVHIKTQEGSPPLLCLHYDPSLITVARLRELVSAVGAQLTEKFAHYVGCAPAPLHSRSARLFSQRLRHVPGVLEAEVSASGRIRIEYERATVARTRLEELVGALGTELTDPGAEMERDHDHGRGSKSGVEHIGDREHDHGHAGHDHAHEGKGAHPGHTHAHDDKGAHAGHTHAHGGVFGEHTELIFAVIAGVCVMVGWLLDRANAGPDWLPLALYVGAYFFGGYFTVKEALENLLARRFEIDTLMLVAAAGAAALGNWAEGGLLLFLFSLGHSLEHFAMGRARQAIEALAKLAPETAVRKHGEELEEVPVASLAPGDVVLVKPNERLPADGVVVKGTSSVNQAPVTGESIPVDKSPVQDGASAITAFDRVDAANRVFAGTINGAGAMEVMVARLASQSTMARVVQMVAEAEAQRSPTQQFTDKFERVFVPVILALVGLLMLAFLVIDEPFSASFYRAMAVLVAASPCALAISVPSAVLSGVARAGRSGVLVKGGGPLENLGSLNSIAFDKTGTLTEGRPKLTDVIAASGANEDELLALVVAVESHSDHPLASALVKGGRDRLKSDTVAVRADDVRGLTGRGVQAKVDGETVYIAKPVLFSELDGILLPPELAAANEKLVQSGRTTMIVRKGSRFLGVIGVMDTPRAAAPGVMAQLRELGIERLVMISGDNQQVADAVARTVGLTEARGDLMPEQKVEAIKALRERHGKVAMVGDGVNDAPAMANATVGIAMGAAGSDVALEAADVALMSDDLSQLPFAVGLSRRTRRVIKQNLWVSLGVVAVLIPATIFGLNIGTAVLFHEGSTILVVINALRLLAYPDVVSQTVDTTVAAGLNESPVQSKDLRHIGSKEASL</sequence>
<feature type="region of interest" description="Disordered" evidence="12">
    <location>
        <begin position="147"/>
        <end position="213"/>
    </location>
</feature>
<evidence type="ECO:0000313" key="15">
    <source>
        <dbReference type="Proteomes" id="UP001596101"/>
    </source>
</evidence>
<keyword evidence="4 11" id="KW-0479">Metal-binding</keyword>
<dbReference type="SUPFAM" id="SSF81653">
    <property type="entry name" value="Calcium ATPase, transduction domain A"/>
    <property type="match status" value="1"/>
</dbReference>
<dbReference type="NCBIfam" id="TIGR01494">
    <property type="entry name" value="ATPase_P-type"/>
    <property type="match status" value="1"/>
</dbReference>
<dbReference type="Gene3D" id="3.40.50.1000">
    <property type="entry name" value="HAD superfamily/HAD-like"/>
    <property type="match status" value="1"/>
</dbReference>
<evidence type="ECO:0000256" key="3">
    <source>
        <dbReference type="ARBA" id="ARBA00022692"/>
    </source>
</evidence>
<keyword evidence="8" id="KW-1278">Translocase</keyword>
<dbReference type="InterPro" id="IPR023298">
    <property type="entry name" value="ATPase_P-typ_TM_dom_sf"/>
</dbReference>
<evidence type="ECO:0000256" key="8">
    <source>
        <dbReference type="ARBA" id="ARBA00022967"/>
    </source>
</evidence>
<keyword evidence="7" id="KW-0460">Magnesium</keyword>
<feature type="domain" description="P-type ATPase A" evidence="13">
    <location>
        <begin position="332"/>
        <end position="447"/>
    </location>
</feature>
<dbReference type="SFLD" id="SFLDS00003">
    <property type="entry name" value="Haloacid_Dehalogenase"/>
    <property type="match status" value="1"/>
</dbReference>
<keyword evidence="15" id="KW-1185">Reference proteome</keyword>
<comment type="similarity">
    <text evidence="2 11">Belongs to the cation transport ATPase (P-type) (TC 3.A.3) family. Type IB subfamily.</text>
</comment>
<feature type="transmembrane region" description="Helical" evidence="11">
    <location>
        <begin position="467"/>
        <end position="486"/>
    </location>
</feature>
<dbReference type="InterPro" id="IPR023299">
    <property type="entry name" value="ATPase_P-typ_cyto_dom_N"/>
</dbReference>
<dbReference type="InterPro" id="IPR051949">
    <property type="entry name" value="Cation_Transport_ATPase"/>
</dbReference>
<dbReference type="InterPro" id="IPR001757">
    <property type="entry name" value="P_typ_ATPase"/>
</dbReference>
<dbReference type="PANTHER" id="PTHR43079">
    <property type="entry name" value="PROBABLE CADMIUM/ZINC-TRANSPORTING ATPASE HMA1"/>
    <property type="match status" value="1"/>
</dbReference>
<dbReference type="Proteomes" id="UP001596101">
    <property type="component" value="Unassembled WGS sequence"/>
</dbReference>
<keyword evidence="11" id="KW-1003">Cell membrane</keyword>
<gene>
    <name evidence="14" type="ORF">ACFPQ5_03105</name>
</gene>
<dbReference type="SFLD" id="SFLDG00002">
    <property type="entry name" value="C1.7:_P-type_atpase_like"/>
    <property type="match status" value="1"/>
</dbReference>
<evidence type="ECO:0000256" key="1">
    <source>
        <dbReference type="ARBA" id="ARBA00004141"/>
    </source>
</evidence>
<dbReference type="InterPro" id="IPR027256">
    <property type="entry name" value="P-typ_ATPase_IB"/>
</dbReference>
<keyword evidence="10 11" id="KW-0472">Membrane</keyword>
<dbReference type="PRINTS" id="PR00120">
    <property type="entry name" value="HATPASE"/>
</dbReference>
<evidence type="ECO:0000256" key="4">
    <source>
        <dbReference type="ARBA" id="ARBA00022723"/>
    </source>
</evidence>
<dbReference type="InterPro" id="IPR023214">
    <property type="entry name" value="HAD_sf"/>
</dbReference>
<dbReference type="CDD" id="cd07551">
    <property type="entry name" value="P-type_ATPase_HM_ZosA_PfeT-like"/>
    <property type="match status" value="1"/>
</dbReference>
<feature type="transmembrane region" description="Helical" evidence="11">
    <location>
        <begin position="813"/>
        <end position="839"/>
    </location>
</feature>
<evidence type="ECO:0000313" key="14">
    <source>
        <dbReference type="EMBL" id="MFC5477162.1"/>
    </source>
</evidence>
<dbReference type="NCBIfam" id="TIGR01525">
    <property type="entry name" value="ATPase-IB_hvy"/>
    <property type="match status" value="1"/>
</dbReference>
<dbReference type="InterPro" id="IPR008250">
    <property type="entry name" value="ATPase_P-typ_transduc_dom_A_sf"/>
</dbReference>
<comment type="caution">
    <text evidence="14">The sequence shown here is derived from an EMBL/GenBank/DDBJ whole genome shotgun (WGS) entry which is preliminary data.</text>
</comment>
<evidence type="ECO:0000256" key="2">
    <source>
        <dbReference type="ARBA" id="ARBA00006024"/>
    </source>
</evidence>
<evidence type="ECO:0000256" key="5">
    <source>
        <dbReference type="ARBA" id="ARBA00022741"/>
    </source>
</evidence>
<dbReference type="InterPro" id="IPR018303">
    <property type="entry name" value="ATPase_P-typ_P_site"/>
</dbReference>
<evidence type="ECO:0000256" key="9">
    <source>
        <dbReference type="ARBA" id="ARBA00022989"/>
    </source>
</evidence>
<evidence type="ECO:0000256" key="6">
    <source>
        <dbReference type="ARBA" id="ARBA00022840"/>
    </source>
</evidence>
<feature type="compositionally biased region" description="Basic and acidic residues" evidence="12">
    <location>
        <begin position="154"/>
        <end position="192"/>
    </location>
</feature>
<feature type="transmembrane region" description="Helical" evidence="11">
    <location>
        <begin position="249"/>
        <end position="267"/>
    </location>
</feature>
<dbReference type="RefSeq" id="WP_379751799.1">
    <property type="nucleotide sequence ID" value="NZ_JBHSMR010000004.1"/>
</dbReference>
<accession>A0ABW0MJ82</accession>
<dbReference type="EMBL" id="JBHSMR010000004">
    <property type="protein sequence ID" value="MFC5477162.1"/>
    <property type="molecule type" value="Genomic_DNA"/>
</dbReference>
<dbReference type="Gene3D" id="3.40.1110.10">
    <property type="entry name" value="Calcium-transporting ATPase, cytoplasmic domain N"/>
    <property type="match status" value="1"/>
</dbReference>
<evidence type="ECO:0000256" key="11">
    <source>
        <dbReference type="RuleBase" id="RU362081"/>
    </source>
</evidence>
<name>A0ABW0MJ82_9BURK</name>
<dbReference type="Gene3D" id="2.70.150.10">
    <property type="entry name" value="Calcium-transporting ATPase, cytoplasmic transduction domain A"/>
    <property type="match status" value="1"/>
</dbReference>